<dbReference type="RefSeq" id="WP_103323742.1">
    <property type="nucleotide sequence ID" value="NZ_CADFFM010000023.1"/>
</dbReference>
<sequence length="80" mass="8722">MKLRVFYDSNGVIQSVAQINPKAGMQPFIAAASGYLDIDMKKAGADSPGEIHACFRVDAHGALYRHSEKKLVAISERSRS</sequence>
<gene>
    <name evidence="1" type="ORF">VOI32_13340</name>
</gene>
<name>A0ABV0DUW2_9BURK</name>
<evidence type="ECO:0000313" key="1">
    <source>
        <dbReference type="EMBL" id="MEO1754913.1"/>
    </source>
</evidence>
<reference evidence="1 2" key="1">
    <citation type="submission" date="2024-01" db="EMBL/GenBank/DDBJ databases">
        <title>The diversity of rhizobia nodulating Mimosa spp. in eleven states of Brazil covering several biomes is determined by host plant, location, and edaphic factors.</title>
        <authorList>
            <person name="Rouws L."/>
            <person name="Barauna A."/>
            <person name="Beukes C."/>
            <person name="De Faria S.M."/>
            <person name="Gross E."/>
            <person name="Dos Reis Junior F.B."/>
            <person name="Simon M."/>
            <person name="Maluk M."/>
            <person name="Odee D.W."/>
            <person name="Kenicer G."/>
            <person name="Young J.P.W."/>
            <person name="Reis V.M."/>
            <person name="Zilli J."/>
            <person name="James E.K."/>
        </authorList>
    </citation>
    <scope>NUCLEOTIDE SEQUENCE [LARGE SCALE GENOMIC DNA]</scope>
    <source>
        <strain evidence="1 2">JHI1651</strain>
    </source>
</reference>
<evidence type="ECO:0000313" key="2">
    <source>
        <dbReference type="Proteomes" id="UP001462961"/>
    </source>
</evidence>
<accession>A0ABV0DUW2</accession>
<comment type="caution">
    <text evidence="1">The sequence shown here is derived from an EMBL/GenBank/DDBJ whole genome shotgun (WGS) entry which is preliminary data.</text>
</comment>
<dbReference type="EMBL" id="JAYLVJ010000014">
    <property type="protein sequence ID" value="MEO1754913.1"/>
    <property type="molecule type" value="Genomic_DNA"/>
</dbReference>
<dbReference type="Proteomes" id="UP001462961">
    <property type="component" value="Unassembled WGS sequence"/>
</dbReference>
<organism evidence="1 2">
    <name type="scientific">Paraburkholderia caribensis</name>
    <dbReference type="NCBI Taxonomy" id="75105"/>
    <lineage>
        <taxon>Bacteria</taxon>
        <taxon>Pseudomonadati</taxon>
        <taxon>Pseudomonadota</taxon>
        <taxon>Betaproteobacteria</taxon>
        <taxon>Burkholderiales</taxon>
        <taxon>Burkholderiaceae</taxon>
        <taxon>Paraburkholderia</taxon>
    </lineage>
</organism>
<keyword evidence="2" id="KW-1185">Reference proteome</keyword>
<proteinExistence type="predicted"/>
<protein>
    <submittedName>
        <fullName evidence="1">Uncharacterized protein</fullName>
    </submittedName>
</protein>